<dbReference type="CDD" id="cd01948">
    <property type="entry name" value="EAL"/>
    <property type="match status" value="1"/>
</dbReference>
<name>L8JHH3_9GAMM</name>
<dbReference type="Pfam" id="PF00990">
    <property type="entry name" value="GGDEF"/>
    <property type="match status" value="1"/>
</dbReference>
<feature type="domain" description="EAL" evidence="12">
    <location>
        <begin position="788"/>
        <end position="1041"/>
    </location>
</feature>
<dbReference type="GO" id="GO:0016301">
    <property type="term" value="F:kinase activity"/>
    <property type="evidence" value="ECO:0007669"/>
    <property type="project" value="UniProtKB-KW"/>
</dbReference>
<dbReference type="Pfam" id="PF00989">
    <property type="entry name" value="PAS"/>
    <property type="match status" value="1"/>
</dbReference>
<dbReference type="InterPro" id="IPR001610">
    <property type="entry name" value="PAC"/>
</dbReference>
<proteinExistence type="predicted"/>
<reference evidence="14 15" key="1">
    <citation type="submission" date="2012-12" db="EMBL/GenBank/DDBJ databases">
        <title>Genome Assembly of Photobacterium sp. AK15.</title>
        <authorList>
            <person name="Khatri I."/>
            <person name="Vaidya B."/>
            <person name="Srinivas T.N.R."/>
            <person name="Subramanian S."/>
            <person name="Pinnaka A."/>
        </authorList>
    </citation>
    <scope>NUCLEOTIDE SEQUENCE [LARGE SCALE GENOMIC DNA]</scope>
    <source>
        <strain evidence="14 15">AK15</strain>
    </source>
</reference>
<evidence type="ECO:0000259" key="13">
    <source>
        <dbReference type="PROSITE" id="PS50887"/>
    </source>
</evidence>
<dbReference type="SUPFAM" id="SSF55073">
    <property type="entry name" value="Nucleotide cyclase"/>
    <property type="match status" value="1"/>
</dbReference>
<dbReference type="InterPro" id="IPR043128">
    <property type="entry name" value="Rev_trsase/Diguanyl_cyclase"/>
</dbReference>
<dbReference type="CDD" id="cd01949">
    <property type="entry name" value="GGDEF"/>
    <property type="match status" value="1"/>
</dbReference>
<keyword evidence="9" id="KW-1133">Transmembrane helix</keyword>
<dbReference type="InterPro" id="IPR000014">
    <property type="entry name" value="PAS"/>
</dbReference>
<keyword evidence="6" id="KW-0418">Kinase</keyword>
<dbReference type="InterPro" id="IPR035919">
    <property type="entry name" value="EAL_sf"/>
</dbReference>
<dbReference type="InterPro" id="IPR029787">
    <property type="entry name" value="Nucleotide_cyclase"/>
</dbReference>
<dbReference type="PANTHER" id="PTHR44757:SF2">
    <property type="entry name" value="BIOFILM ARCHITECTURE MAINTENANCE PROTEIN MBAA"/>
    <property type="match status" value="1"/>
</dbReference>
<dbReference type="OrthoDB" id="9804951at2"/>
<dbReference type="PANTHER" id="PTHR44757">
    <property type="entry name" value="DIGUANYLATE CYCLASE DGCP"/>
    <property type="match status" value="1"/>
</dbReference>
<dbReference type="PATRIC" id="fig|1056511.3.peg.6"/>
<organism evidence="14 15">
    <name type="scientific">Photobacterium marinum</name>
    <dbReference type="NCBI Taxonomy" id="1056511"/>
    <lineage>
        <taxon>Bacteria</taxon>
        <taxon>Pseudomonadati</taxon>
        <taxon>Pseudomonadota</taxon>
        <taxon>Gammaproteobacteria</taxon>
        <taxon>Vibrionales</taxon>
        <taxon>Vibrionaceae</taxon>
        <taxon>Photobacterium</taxon>
    </lineage>
</organism>
<evidence type="ECO:0000256" key="3">
    <source>
        <dbReference type="ARBA" id="ARBA00022553"/>
    </source>
</evidence>
<dbReference type="PROSITE" id="PS50883">
    <property type="entry name" value="EAL"/>
    <property type="match status" value="1"/>
</dbReference>
<sequence>MRAALFRFIALLFPLLAITAGSAFYIYHQDVKQLEQRIMERERNIQQSTLHITRLHFAPIIDDLRYLTQKIQEVSNNLHNPAEKKDIVTNAFKRMILTRSFYDQVRLINDQGKEVIRINMTDGKAVQVDDNMLQDKSHRPYVSNALKIEPGTFYTSEFDLNMENGQIEEPTKPMLRFVSHFVVNGRSWLIALNYLGYTYLEELNNLYQWTHGQNWLINKEGQWLLGPEAHTSWQFMPGPNGNLNNDFFDNYPDLWNKIQTEERGQMIEGDFLFTYTRFFSGDKFQGDELFTLPFDGSDLPWTVISKIDMSQAVMELAFTRERIIRVSLLATLVLSLCSGCAVLSWHLLHLLRHEQKLKQENQDVALQYSTVLKHVPDGLLTIDRDMTINTINKAAGRILNINDDSAPGKSLLKLISGDKNRQQIKELVEQIHNSDIEANDKPIKVRIKLSQLKTRYIEFIATETHYSNRSEILLNFRDVTYWIEREEKLKSMSRALEQSNDSIIITNNQGIVEYVNQAFEKFNGIKSRDILGAQSSALLKETLDNDKEVRAVQDELKEGKTINRVIARRQADDSIIYEERTISPIRNNRGRISHYISTGKDITERILFENKLHKLAHYDLLTELPNRTLLLQYIESAMIQARKEFKSIALLTIDLDHFKQINDSFSHDIGDKVLTAIAQRIEHTLREGDLLARLGGDEFAIVIKSDVSPENIANLADRIINHIREPLCVENKELLITASMGISLFPDDSNNVDNLFKNADIALYRAKEKNRNQFCFFTRQMGLDNIKRIQLESELRKSIGTDRYELYYQPKINAATRKICGVEALLRWKDEKGQIRSPVEFIPVLENSGLIIEVGEYLIHQACHQLQQWHQKGFNIRFALNISARQLLNSNLVRTVQSALSESGCDPHSLELEITESVIMCDVTTALDKLVNLEKLGVKISIDDFGTGYSSLAYLSRFPIHILKIDREFIKDLPENKDNISITRSIVELAHNLKMQVVAEGVETKAQQEFLDTLGVEEFQGFYFGSPMPLSEFERLYIEANESAIIQ</sequence>
<dbReference type="InterPro" id="IPR000700">
    <property type="entry name" value="PAS-assoc_C"/>
</dbReference>
<keyword evidence="4" id="KW-0808">Transferase</keyword>
<dbReference type="InterPro" id="IPR000160">
    <property type="entry name" value="GGDEF_dom"/>
</dbReference>
<keyword evidence="7" id="KW-0067">ATP-binding</keyword>
<gene>
    <name evidence="14" type="ORF">C942_00005</name>
</gene>
<feature type="domain" description="GGDEF" evidence="13">
    <location>
        <begin position="646"/>
        <end position="779"/>
    </location>
</feature>
<evidence type="ECO:0000256" key="8">
    <source>
        <dbReference type="ARBA" id="ARBA00023012"/>
    </source>
</evidence>
<evidence type="ECO:0000313" key="14">
    <source>
        <dbReference type="EMBL" id="ELR67698.1"/>
    </source>
</evidence>
<dbReference type="SMART" id="SM00052">
    <property type="entry name" value="EAL"/>
    <property type="match status" value="1"/>
</dbReference>
<dbReference type="Pfam" id="PF00563">
    <property type="entry name" value="EAL"/>
    <property type="match status" value="1"/>
</dbReference>
<comment type="subcellular location">
    <subcellularLocation>
        <location evidence="2">Cell inner membrane</location>
    </subcellularLocation>
</comment>
<dbReference type="Gene3D" id="3.30.450.20">
    <property type="entry name" value="PAS domain"/>
    <property type="match status" value="4"/>
</dbReference>
<feature type="domain" description="PAS" evidence="10">
    <location>
        <begin position="488"/>
        <end position="559"/>
    </location>
</feature>
<evidence type="ECO:0000256" key="7">
    <source>
        <dbReference type="ARBA" id="ARBA00022840"/>
    </source>
</evidence>
<dbReference type="InterPro" id="IPR001633">
    <property type="entry name" value="EAL_dom"/>
</dbReference>
<dbReference type="InterPro" id="IPR035965">
    <property type="entry name" value="PAS-like_dom_sf"/>
</dbReference>
<dbReference type="InterPro" id="IPR052155">
    <property type="entry name" value="Biofilm_reg_signaling"/>
</dbReference>
<dbReference type="InterPro" id="IPR013767">
    <property type="entry name" value="PAS_fold"/>
</dbReference>
<dbReference type="PROSITE" id="PS50113">
    <property type="entry name" value="PAC"/>
    <property type="match status" value="1"/>
</dbReference>
<evidence type="ECO:0000256" key="4">
    <source>
        <dbReference type="ARBA" id="ARBA00022679"/>
    </source>
</evidence>
<evidence type="ECO:0008006" key="16">
    <source>
        <dbReference type="Google" id="ProtNLM"/>
    </source>
</evidence>
<dbReference type="SUPFAM" id="SSF103190">
    <property type="entry name" value="Sensory domain-like"/>
    <property type="match status" value="2"/>
</dbReference>
<dbReference type="Gene3D" id="3.20.20.450">
    <property type="entry name" value="EAL domain"/>
    <property type="match status" value="1"/>
</dbReference>
<evidence type="ECO:0000259" key="11">
    <source>
        <dbReference type="PROSITE" id="PS50113"/>
    </source>
</evidence>
<dbReference type="InterPro" id="IPR048760">
    <property type="entry name" value="VP0354-like_sensor_dom"/>
</dbReference>
<accession>L8JHH3</accession>
<dbReference type="Pfam" id="PF13426">
    <property type="entry name" value="PAS_9"/>
    <property type="match status" value="1"/>
</dbReference>
<dbReference type="PROSITE" id="PS50887">
    <property type="entry name" value="GGDEF"/>
    <property type="match status" value="1"/>
</dbReference>
<dbReference type="GO" id="GO:0005886">
    <property type="term" value="C:plasma membrane"/>
    <property type="evidence" value="ECO:0007669"/>
    <property type="project" value="UniProtKB-SubCell"/>
</dbReference>
<evidence type="ECO:0000259" key="12">
    <source>
        <dbReference type="PROSITE" id="PS50883"/>
    </source>
</evidence>
<dbReference type="NCBIfam" id="TIGR00229">
    <property type="entry name" value="sensory_box"/>
    <property type="match status" value="2"/>
</dbReference>
<keyword evidence="5" id="KW-0547">Nucleotide-binding</keyword>
<feature type="domain" description="PAS" evidence="10">
    <location>
        <begin position="364"/>
        <end position="435"/>
    </location>
</feature>
<evidence type="ECO:0000256" key="6">
    <source>
        <dbReference type="ARBA" id="ARBA00022777"/>
    </source>
</evidence>
<dbReference type="Proteomes" id="UP000011134">
    <property type="component" value="Unassembled WGS sequence"/>
</dbReference>
<dbReference type="FunFam" id="3.30.70.270:FF:000001">
    <property type="entry name" value="Diguanylate cyclase domain protein"/>
    <property type="match status" value="1"/>
</dbReference>
<dbReference type="SMART" id="SM00086">
    <property type="entry name" value="PAC"/>
    <property type="match status" value="1"/>
</dbReference>
<dbReference type="SUPFAM" id="SSF141868">
    <property type="entry name" value="EAL domain-like"/>
    <property type="match status" value="1"/>
</dbReference>
<dbReference type="SMART" id="SM00091">
    <property type="entry name" value="PAS"/>
    <property type="match status" value="2"/>
</dbReference>
<dbReference type="Pfam" id="PF21623">
    <property type="entry name" value="HK_sensor_dom_bact"/>
    <property type="match status" value="1"/>
</dbReference>
<evidence type="ECO:0000259" key="10">
    <source>
        <dbReference type="PROSITE" id="PS50112"/>
    </source>
</evidence>
<keyword evidence="15" id="KW-1185">Reference proteome</keyword>
<dbReference type="Gene3D" id="3.30.70.270">
    <property type="match status" value="1"/>
</dbReference>
<comment type="caution">
    <text evidence="14">The sequence shown here is derived from an EMBL/GenBank/DDBJ whole genome shotgun (WGS) entry which is preliminary data.</text>
</comment>
<dbReference type="NCBIfam" id="TIGR00254">
    <property type="entry name" value="GGDEF"/>
    <property type="match status" value="1"/>
</dbReference>
<dbReference type="GO" id="GO:0000160">
    <property type="term" value="P:phosphorelay signal transduction system"/>
    <property type="evidence" value="ECO:0007669"/>
    <property type="project" value="UniProtKB-KW"/>
</dbReference>
<evidence type="ECO:0000256" key="2">
    <source>
        <dbReference type="ARBA" id="ARBA00004533"/>
    </source>
</evidence>
<keyword evidence="9" id="KW-0812">Transmembrane</keyword>
<keyword evidence="9" id="KW-0472">Membrane</keyword>
<dbReference type="RefSeq" id="WP_007461052.1">
    <property type="nucleotide sequence ID" value="NZ_AMZO01000001.1"/>
</dbReference>
<dbReference type="SUPFAM" id="SSF55785">
    <property type="entry name" value="PYP-like sensor domain (PAS domain)"/>
    <property type="match status" value="2"/>
</dbReference>
<protein>
    <recommendedName>
        <fullName evidence="16">Diguanylate cyclase</fullName>
    </recommendedName>
</protein>
<dbReference type="InterPro" id="IPR029151">
    <property type="entry name" value="Sensor-like_sf"/>
</dbReference>
<dbReference type="EMBL" id="AMZO01000001">
    <property type="protein sequence ID" value="ELR67698.1"/>
    <property type="molecule type" value="Genomic_DNA"/>
</dbReference>
<keyword evidence="3" id="KW-0597">Phosphoprotein</keyword>
<feature type="transmembrane region" description="Helical" evidence="9">
    <location>
        <begin position="326"/>
        <end position="348"/>
    </location>
</feature>
<dbReference type="CDD" id="cd00130">
    <property type="entry name" value="PAS"/>
    <property type="match status" value="2"/>
</dbReference>
<evidence type="ECO:0000256" key="9">
    <source>
        <dbReference type="SAM" id="Phobius"/>
    </source>
</evidence>
<keyword evidence="8" id="KW-0902">Two-component regulatory system</keyword>
<dbReference type="GO" id="GO:0005524">
    <property type="term" value="F:ATP binding"/>
    <property type="evidence" value="ECO:0007669"/>
    <property type="project" value="UniProtKB-KW"/>
</dbReference>
<evidence type="ECO:0000256" key="1">
    <source>
        <dbReference type="ARBA" id="ARBA00001946"/>
    </source>
</evidence>
<dbReference type="GO" id="GO:0006355">
    <property type="term" value="P:regulation of DNA-templated transcription"/>
    <property type="evidence" value="ECO:0007669"/>
    <property type="project" value="InterPro"/>
</dbReference>
<comment type="cofactor">
    <cofactor evidence="1">
        <name>Mg(2+)</name>
        <dbReference type="ChEBI" id="CHEBI:18420"/>
    </cofactor>
</comment>
<feature type="domain" description="PAC" evidence="11">
    <location>
        <begin position="560"/>
        <end position="614"/>
    </location>
</feature>
<dbReference type="PROSITE" id="PS50112">
    <property type="entry name" value="PAS"/>
    <property type="match status" value="2"/>
</dbReference>
<evidence type="ECO:0000256" key="5">
    <source>
        <dbReference type="ARBA" id="ARBA00022741"/>
    </source>
</evidence>
<evidence type="ECO:0000313" key="15">
    <source>
        <dbReference type="Proteomes" id="UP000011134"/>
    </source>
</evidence>
<dbReference type="AlphaFoldDB" id="L8JHH3"/>
<dbReference type="SMART" id="SM00267">
    <property type="entry name" value="GGDEF"/>
    <property type="match status" value="1"/>
</dbReference>